<organism evidence="5 6">
    <name type="scientific">Candidatus Methanocrinis natronophilus</name>
    <dbReference type="NCBI Taxonomy" id="3033396"/>
    <lineage>
        <taxon>Archaea</taxon>
        <taxon>Methanobacteriati</taxon>
        <taxon>Methanobacteriota</taxon>
        <taxon>Stenosarchaea group</taxon>
        <taxon>Methanomicrobia</taxon>
        <taxon>Methanotrichales</taxon>
        <taxon>Methanotrichaceae</taxon>
        <taxon>Methanocrinis</taxon>
    </lineage>
</organism>
<feature type="domain" description="Carbohydrate-binding/sugar hydrolysis" evidence="4">
    <location>
        <begin position="172"/>
        <end position="309"/>
    </location>
</feature>
<evidence type="ECO:0000259" key="4">
    <source>
        <dbReference type="SMART" id="SM00722"/>
    </source>
</evidence>
<keyword evidence="6" id="KW-1185">Reference proteome</keyword>
<dbReference type="InterPro" id="IPR012334">
    <property type="entry name" value="Pectin_lyas_fold"/>
</dbReference>
<accession>A0ABT5X5J0</accession>
<reference evidence="5 6" key="1">
    <citation type="submission" date="2023-03" db="EMBL/GenBank/DDBJ databases">
        <title>WGS of Methanotrichaceae archaeon Mx.</title>
        <authorList>
            <person name="Sorokin D.Y."/>
            <person name="Merkel A.Y."/>
        </authorList>
    </citation>
    <scope>NUCLEOTIDE SEQUENCE [LARGE SCALE GENOMIC DNA]</scope>
    <source>
        <strain evidence="5 6">Mx</strain>
    </source>
</reference>
<dbReference type="InterPro" id="IPR011050">
    <property type="entry name" value="Pectin_lyase_fold/virulence"/>
</dbReference>
<dbReference type="SMART" id="SM00722">
    <property type="entry name" value="CASH"/>
    <property type="match status" value="1"/>
</dbReference>
<sequence>MLRDCTHKRAIGGFFTLALLLFAGLAQGADSADGINASLNESSNGSINDSINDSINASLNAIEPPILGPDATSGVQEMRDIDLEEATGTVGDIENETAVMVEAGESEEPVTVDIVSDTTIEAENISITQEVPEKAEAEVVEALPVTHYVCLNGCAFTTIQAAIEAAVDGDTVEVGSGTYSENVVVDKRITLRGVDTGEGIPVVNAAGSGSAVLLEAGGSVLEGLHITNSGPHPSAGIEVVSSDNIISGCSIWNSGWWGIYLKGESTNNTVANSIASNSVNDGIMVFRSPGNRFVENTIMNNGDNGIQILESEKNVVERNVVGNNTNSGISLESSQNSEVKGNVITYNSVGIQLLNSGIDRVGPNRFLGNGREMGIA</sequence>
<dbReference type="SMART" id="SM00710">
    <property type="entry name" value="PbH1"/>
    <property type="match status" value="6"/>
</dbReference>
<dbReference type="PANTHER" id="PTHR22990">
    <property type="entry name" value="F-BOX ONLY PROTEIN"/>
    <property type="match status" value="1"/>
</dbReference>
<dbReference type="Pfam" id="PF13229">
    <property type="entry name" value="Beta_helix"/>
    <property type="match status" value="1"/>
</dbReference>
<dbReference type="InterPro" id="IPR039448">
    <property type="entry name" value="Beta_helix"/>
</dbReference>
<proteinExistence type="predicted"/>
<evidence type="ECO:0000313" key="6">
    <source>
        <dbReference type="Proteomes" id="UP001220010"/>
    </source>
</evidence>
<dbReference type="InterPro" id="IPR006626">
    <property type="entry name" value="PbH1"/>
</dbReference>
<evidence type="ECO:0000313" key="5">
    <source>
        <dbReference type="EMBL" id="MDF0589968.1"/>
    </source>
</evidence>
<gene>
    <name evidence="5" type="ORF">P0O15_02085</name>
</gene>
<dbReference type="InterPro" id="IPR022441">
    <property type="entry name" value="Para_beta_helix_rpt-2"/>
</dbReference>
<dbReference type="Proteomes" id="UP001220010">
    <property type="component" value="Unassembled WGS sequence"/>
</dbReference>
<dbReference type="PANTHER" id="PTHR22990:SF15">
    <property type="entry name" value="F-BOX ONLY PROTEIN 10"/>
    <property type="match status" value="1"/>
</dbReference>
<dbReference type="NCBIfam" id="TIGR03804">
    <property type="entry name" value="para_beta_helix"/>
    <property type="match status" value="3"/>
</dbReference>
<protein>
    <submittedName>
        <fullName evidence="5">Right-handed parallel beta-helix repeat-containing protein</fullName>
    </submittedName>
</protein>
<dbReference type="RefSeq" id="WP_316965722.1">
    <property type="nucleotide sequence ID" value="NZ_JARFPK010000005.1"/>
</dbReference>
<evidence type="ECO:0000256" key="3">
    <source>
        <dbReference type="ARBA" id="ARBA00022786"/>
    </source>
</evidence>
<dbReference type="EMBL" id="JARFPK010000005">
    <property type="protein sequence ID" value="MDF0589968.1"/>
    <property type="molecule type" value="Genomic_DNA"/>
</dbReference>
<keyword evidence="3" id="KW-0833">Ubl conjugation pathway</keyword>
<evidence type="ECO:0000256" key="2">
    <source>
        <dbReference type="ARBA" id="ARBA00022737"/>
    </source>
</evidence>
<dbReference type="InterPro" id="IPR051550">
    <property type="entry name" value="SCF-Subunits/Alg-Epimerases"/>
</dbReference>
<dbReference type="SUPFAM" id="SSF51126">
    <property type="entry name" value="Pectin lyase-like"/>
    <property type="match status" value="1"/>
</dbReference>
<dbReference type="Gene3D" id="2.160.20.10">
    <property type="entry name" value="Single-stranded right-handed beta-helix, Pectin lyase-like"/>
    <property type="match status" value="1"/>
</dbReference>
<keyword evidence="2" id="KW-0677">Repeat</keyword>
<evidence type="ECO:0000256" key="1">
    <source>
        <dbReference type="ARBA" id="ARBA00004906"/>
    </source>
</evidence>
<dbReference type="InterPro" id="IPR006633">
    <property type="entry name" value="Carb-bd_sugar_hydrolysis-dom"/>
</dbReference>
<name>A0ABT5X5J0_9EURY</name>
<comment type="caution">
    <text evidence="5">The sequence shown here is derived from an EMBL/GenBank/DDBJ whole genome shotgun (WGS) entry which is preliminary data.</text>
</comment>
<comment type="pathway">
    <text evidence="1">Protein modification; protein ubiquitination.</text>
</comment>